<comment type="subcellular location">
    <subcellularLocation>
        <location evidence="1">Cytoplasm</location>
    </subcellularLocation>
</comment>
<reference evidence="6" key="1">
    <citation type="submission" date="2022-11" db="UniProtKB">
        <authorList>
            <consortium name="WormBaseParasite"/>
        </authorList>
    </citation>
    <scope>IDENTIFICATION</scope>
</reference>
<organism evidence="5 6">
    <name type="scientific">Meloidogyne javanica</name>
    <name type="common">Root-knot nematode worm</name>
    <dbReference type="NCBI Taxonomy" id="6303"/>
    <lineage>
        <taxon>Eukaryota</taxon>
        <taxon>Metazoa</taxon>
        <taxon>Ecdysozoa</taxon>
        <taxon>Nematoda</taxon>
        <taxon>Chromadorea</taxon>
        <taxon>Rhabditida</taxon>
        <taxon>Tylenchina</taxon>
        <taxon>Tylenchomorpha</taxon>
        <taxon>Tylenchoidea</taxon>
        <taxon>Meloidogynidae</taxon>
        <taxon>Meloidogyninae</taxon>
        <taxon>Meloidogyne</taxon>
        <taxon>Meloidogyne incognita group</taxon>
    </lineage>
</organism>
<dbReference type="SUPFAM" id="SSF48403">
    <property type="entry name" value="Ankyrin repeat"/>
    <property type="match status" value="1"/>
</dbReference>
<feature type="repeat" description="ANK" evidence="4">
    <location>
        <begin position="278"/>
        <end position="310"/>
    </location>
</feature>
<dbReference type="Pfam" id="PF00023">
    <property type="entry name" value="Ank"/>
    <property type="match status" value="1"/>
</dbReference>
<evidence type="ECO:0000256" key="2">
    <source>
        <dbReference type="ARBA" id="ARBA00022490"/>
    </source>
</evidence>
<dbReference type="PANTHER" id="PTHR24155">
    <property type="entry name" value="OSTEOCLAST-STIMULATING FACTOR 1"/>
    <property type="match status" value="1"/>
</dbReference>
<name>A0A915N4C6_MELJA</name>
<keyword evidence="4" id="KW-0040">ANK repeat</keyword>
<dbReference type="PANTHER" id="PTHR24155:SF10">
    <property type="entry name" value="OSTEOCLAST-STIMULATING FACTOR 1"/>
    <property type="match status" value="1"/>
</dbReference>
<dbReference type="Gene3D" id="1.25.40.20">
    <property type="entry name" value="Ankyrin repeat-containing domain"/>
    <property type="match status" value="2"/>
</dbReference>
<keyword evidence="3" id="KW-0677">Repeat</keyword>
<proteinExistence type="predicted"/>
<evidence type="ECO:0000256" key="1">
    <source>
        <dbReference type="ARBA" id="ARBA00004496"/>
    </source>
</evidence>
<dbReference type="PRINTS" id="PR01415">
    <property type="entry name" value="ANKYRIN"/>
</dbReference>
<protein>
    <submittedName>
        <fullName evidence="6">BLOC-1-related complex subunit 5</fullName>
    </submittedName>
</protein>
<dbReference type="GO" id="GO:0007165">
    <property type="term" value="P:signal transduction"/>
    <property type="evidence" value="ECO:0007669"/>
    <property type="project" value="TreeGrafter"/>
</dbReference>
<keyword evidence="5" id="KW-1185">Reference proteome</keyword>
<dbReference type="WBParaSite" id="scaffold700_cov189.g1618">
    <property type="protein sequence ID" value="scaffold700_cov189.g1618"/>
    <property type="gene ID" value="scaffold700_cov189.g1618"/>
</dbReference>
<dbReference type="GO" id="GO:0005737">
    <property type="term" value="C:cytoplasm"/>
    <property type="evidence" value="ECO:0007669"/>
    <property type="project" value="UniProtKB-SubCell"/>
</dbReference>
<dbReference type="AlphaFoldDB" id="A0A915N4C6"/>
<dbReference type="PROSITE" id="PS50297">
    <property type="entry name" value="ANK_REP_REGION"/>
    <property type="match status" value="2"/>
</dbReference>
<evidence type="ECO:0000256" key="4">
    <source>
        <dbReference type="PROSITE-ProRule" id="PRU00023"/>
    </source>
</evidence>
<evidence type="ECO:0000313" key="6">
    <source>
        <dbReference type="WBParaSite" id="scaffold700_cov189.g1618"/>
    </source>
</evidence>
<dbReference type="InterPro" id="IPR036770">
    <property type="entry name" value="Ankyrin_rpt-contain_sf"/>
</dbReference>
<accession>A0A915N4C6</accession>
<dbReference type="Pfam" id="PF13637">
    <property type="entry name" value="Ank_4"/>
    <property type="match status" value="1"/>
</dbReference>
<dbReference type="InterPro" id="IPR002110">
    <property type="entry name" value="Ankyrin_rpt"/>
</dbReference>
<evidence type="ECO:0000313" key="5">
    <source>
        <dbReference type="Proteomes" id="UP000887561"/>
    </source>
</evidence>
<dbReference type="SMART" id="SM00248">
    <property type="entry name" value="ANK"/>
    <property type="match status" value="3"/>
</dbReference>
<dbReference type="Proteomes" id="UP000887561">
    <property type="component" value="Unplaced"/>
</dbReference>
<dbReference type="PROSITE" id="PS50088">
    <property type="entry name" value="ANK_REPEAT"/>
    <property type="match status" value="2"/>
</dbReference>
<feature type="repeat" description="ANK" evidence="4">
    <location>
        <begin position="244"/>
        <end position="265"/>
    </location>
</feature>
<keyword evidence="2" id="KW-0963">Cytoplasm</keyword>
<sequence>MQGVLPGYRDLPEILLKIDPRPIYRFLQRLQQHFRECTEAVTTEQGRIFAHIVEVFCEFIELSRCAESLNQLLPLEDQLSPLPITFKPILEQKVKKNSQTNDEELGWTKDNEGRSFLAGRVNECRVVDSDFIILKRIMPLIAPPPKPGRIRVYRVIDNFLQDEYNPLSLTVDDIIYLRETKGDAFELKCPQKGSSLSELYKKEIVETKLELIEFPLHEAAKMGDCNFLRECLENKVSVNSLDRSSSTALHWAAYTGHFDILEILLTISNVAISAQNKLGDTPLHAASSKGRIDCVQLLVDSGANLQIRNSQGKRPIDVATNPEIASFLQTTMSERGLTELEAADYLGDEEDEECIGV</sequence>
<evidence type="ECO:0000256" key="3">
    <source>
        <dbReference type="ARBA" id="ARBA00022737"/>
    </source>
</evidence>